<dbReference type="SUPFAM" id="SSF55729">
    <property type="entry name" value="Acyl-CoA N-acyltransferases (Nat)"/>
    <property type="match status" value="1"/>
</dbReference>
<evidence type="ECO:0000259" key="1">
    <source>
        <dbReference type="PROSITE" id="PS51186"/>
    </source>
</evidence>
<evidence type="ECO:0000313" key="3">
    <source>
        <dbReference type="Proteomes" id="UP000290567"/>
    </source>
</evidence>
<reference evidence="3" key="1">
    <citation type="submission" date="2019-02" db="EMBL/GenBank/DDBJ databases">
        <title>Draft genome sequence of Enterococcus sp. Gos25-1.</title>
        <authorList>
            <person name="Tanaka N."/>
            <person name="Shiwa Y."/>
            <person name="Fujita N."/>
        </authorList>
    </citation>
    <scope>NUCLEOTIDE SEQUENCE [LARGE SCALE GENOMIC DNA]</scope>
    <source>
        <strain evidence="3">Gos25-1</strain>
    </source>
</reference>
<protein>
    <submittedName>
        <fullName evidence="2">N-acetyltransferase</fullName>
    </submittedName>
</protein>
<comment type="caution">
    <text evidence="2">The sequence shown here is derived from an EMBL/GenBank/DDBJ whole genome shotgun (WGS) entry which is preliminary data.</text>
</comment>
<keyword evidence="3" id="KW-1185">Reference proteome</keyword>
<evidence type="ECO:0000313" key="2">
    <source>
        <dbReference type="EMBL" id="GCF94013.1"/>
    </source>
</evidence>
<keyword evidence="2" id="KW-0808">Transferase</keyword>
<dbReference type="InterPro" id="IPR000182">
    <property type="entry name" value="GNAT_dom"/>
</dbReference>
<dbReference type="RefSeq" id="WP_146622452.1">
    <property type="nucleotide sequence ID" value="NZ_BJCC01000014.1"/>
</dbReference>
<sequence length="166" mass="18467">MNCTIRSWQLSDAPALAKIANNPKIKNNLRDGFPSPYRLRDAEEFILTVLLNNKELSFAILADGQLAGSIGAVRQADIHRRTAELGYFIAEDFWGKGIGTKAVQQTCDHLFATTDLLRIFAEPFSHNTGSCRVLEKAGFQLEGILHSNAIKDGQVIDMKMYAKIKE</sequence>
<dbReference type="AlphaFoldDB" id="A0A4P5PL29"/>
<dbReference type="CDD" id="cd04301">
    <property type="entry name" value="NAT_SF"/>
    <property type="match status" value="1"/>
</dbReference>
<dbReference type="OrthoDB" id="9798081at2"/>
<feature type="domain" description="N-acetyltransferase" evidence="1">
    <location>
        <begin position="3"/>
        <end position="163"/>
    </location>
</feature>
<dbReference type="PANTHER" id="PTHR43328">
    <property type="entry name" value="ACETYLTRANSFERASE-RELATED"/>
    <property type="match status" value="1"/>
</dbReference>
<dbReference type="Gene3D" id="3.40.630.30">
    <property type="match status" value="1"/>
</dbReference>
<name>A0A4P5PL29_9ENTE</name>
<proteinExistence type="predicted"/>
<dbReference type="PROSITE" id="PS51186">
    <property type="entry name" value="GNAT"/>
    <property type="match status" value="1"/>
</dbReference>
<dbReference type="GO" id="GO:0016747">
    <property type="term" value="F:acyltransferase activity, transferring groups other than amino-acyl groups"/>
    <property type="evidence" value="ECO:0007669"/>
    <property type="project" value="InterPro"/>
</dbReference>
<organism evidence="2 3">
    <name type="scientific">Enterococcus florum</name>
    <dbReference type="NCBI Taxonomy" id="2480627"/>
    <lineage>
        <taxon>Bacteria</taxon>
        <taxon>Bacillati</taxon>
        <taxon>Bacillota</taxon>
        <taxon>Bacilli</taxon>
        <taxon>Lactobacillales</taxon>
        <taxon>Enterococcaceae</taxon>
        <taxon>Enterococcus</taxon>
    </lineage>
</organism>
<dbReference type="InterPro" id="IPR016181">
    <property type="entry name" value="Acyl_CoA_acyltransferase"/>
</dbReference>
<dbReference type="Proteomes" id="UP000290567">
    <property type="component" value="Unassembled WGS sequence"/>
</dbReference>
<dbReference type="EMBL" id="BJCC01000014">
    <property type="protein sequence ID" value="GCF94013.1"/>
    <property type="molecule type" value="Genomic_DNA"/>
</dbReference>
<gene>
    <name evidence="2" type="ORF">NRIC_19040</name>
</gene>
<dbReference type="Pfam" id="PF13302">
    <property type="entry name" value="Acetyltransf_3"/>
    <property type="match status" value="1"/>
</dbReference>
<dbReference type="PANTHER" id="PTHR43328:SF1">
    <property type="entry name" value="N-ACETYLTRANSFERASE DOMAIN-CONTAINING PROTEIN"/>
    <property type="match status" value="1"/>
</dbReference>
<accession>A0A4P5PL29</accession>